<proteinExistence type="predicted"/>
<evidence type="ECO:0000313" key="2">
    <source>
        <dbReference type="EMBL" id="MEL4454470.1"/>
    </source>
</evidence>
<evidence type="ECO:0000313" key="3">
    <source>
        <dbReference type="Proteomes" id="UP001474120"/>
    </source>
</evidence>
<gene>
    <name evidence="2" type="ORF">AABB81_01080</name>
</gene>
<dbReference type="RefSeq" id="WP_342158018.1">
    <property type="nucleotide sequence ID" value="NZ_JBCDNA010000001.1"/>
</dbReference>
<evidence type="ECO:0000256" key="1">
    <source>
        <dbReference type="SAM" id="SignalP"/>
    </source>
</evidence>
<reference evidence="2 3" key="1">
    <citation type="submission" date="2024-04" db="EMBL/GenBank/DDBJ databases">
        <title>whole genome sequencing of Lutimonas vermicola strain IMCC1616.</title>
        <authorList>
            <person name="Bae S.S."/>
        </authorList>
    </citation>
    <scope>NUCLEOTIDE SEQUENCE [LARGE SCALE GENOMIC DNA]</scope>
    <source>
        <strain evidence="2 3">IMCC1616</strain>
    </source>
</reference>
<comment type="caution">
    <text evidence="2">The sequence shown here is derived from an EMBL/GenBank/DDBJ whole genome shotgun (WGS) entry which is preliminary data.</text>
</comment>
<feature type="chain" id="PRO_5046946193" evidence="1">
    <location>
        <begin position="19"/>
        <end position="296"/>
    </location>
</feature>
<accession>A0ABU9KY32</accession>
<protein>
    <submittedName>
        <fullName evidence="2">DUF4835 family protein</fullName>
    </submittedName>
</protein>
<feature type="signal peptide" evidence="1">
    <location>
        <begin position="1"/>
        <end position="18"/>
    </location>
</feature>
<organism evidence="2 3">
    <name type="scientific">Lutimonas vermicola</name>
    <dbReference type="NCBI Taxonomy" id="414288"/>
    <lineage>
        <taxon>Bacteria</taxon>
        <taxon>Pseudomonadati</taxon>
        <taxon>Bacteroidota</taxon>
        <taxon>Flavobacteriia</taxon>
        <taxon>Flavobacteriales</taxon>
        <taxon>Flavobacteriaceae</taxon>
        <taxon>Lutimonas</taxon>
    </lineage>
</organism>
<dbReference type="EMBL" id="JBCDNA010000001">
    <property type="protein sequence ID" value="MEL4454470.1"/>
    <property type="molecule type" value="Genomic_DNA"/>
</dbReference>
<dbReference type="InterPro" id="IPR032274">
    <property type="entry name" value="DUF4835"/>
</dbReference>
<dbReference type="Proteomes" id="UP001474120">
    <property type="component" value="Unassembled WGS sequence"/>
</dbReference>
<dbReference type="Pfam" id="PF16119">
    <property type="entry name" value="DUF4835"/>
    <property type="match status" value="1"/>
</dbReference>
<keyword evidence="3" id="KW-1185">Reference proteome</keyword>
<name>A0ABU9KY32_9FLAO</name>
<sequence>MRKVLIIGLLLFGLKLSAQELNCVVFINSAEIGVSNKKIFDTMQNDIFEYMNNTKWTSSVYRTHERIDCSITINILEALSTNSFRGSLQLKISRPVYNATYTTSILNFNDNDISFSYEEFQPLVYNENSFDSNLVSLLTFYAYTILGYQADTFGFKGGENFFKLAENVVNVAQQGGGIGWNRIDGNYTRYQLNENLLSPVYEQYRKTMYEYHLLGLDRMVDNTREAKEVMSKSITDLQTLYNERPNTFLIRVFFDTKGDEIVDVFSDGPRIDTSKLREVLSRIYPAFDEKWKELKI</sequence>
<keyword evidence="1" id="KW-0732">Signal</keyword>